<dbReference type="EMBL" id="CP043939">
    <property type="protein sequence ID" value="QER67437.1"/>
    <property type="molecule type" value="Genomic_DNA"/>
</dbReference>
<dbReference type="Proteomes" id="UP000325295">
    <property type="component" value="Chromosome"/>
</dbReference>
<protein>
    <submittedName>
        <fullName evidence="2">DegV family protein</fullName>
    </submittedName>
</protein>
<dbReference type="SUPFAM" id="SSF82549">
    <property type="entry name" value="DAK1/DegV-like"/>
    <property type="match status" value="1"/>
</dbReference>
<gene>
    <name evidence="2" type="ORF">F0161_05925</name>
</gene>
<dbReference type="PROSITE" id="PS51482">
    <property type="entry name" value="DEGV"/>
    <property type="match status" value="1"/>
</dbReference>
<dbReference type="AlphaFoldDB" id="A0A5P1X5D9"/>
<dbReference type="InterPro" id="IPR043168">
    <property type="entry name" value="DegV_C"/>
</dbReference>
<evidence type="ECO:0000313" key="2">
    <source>
        <dbReference type="EMBL" id="QER67437.1"/>
    </source>
</evidence>
<dbReference type="NCBIfam" id="TIGR00762">
    <property type="entry name" value="DegV"/>
    <property type="match status" value="1"/>
</dbReference>
<dbReference type="PANTHER" id="PTHR33434">
    <property type="entry name" value="DEGV DOMAIN-CONTAINING PROTEIN DR_1986-RELATED"/>
    <property type="match status" value="1"/>
</dbReference>
<proteinExistence type="predicted"/>
<keyword evidence="3" id="KW-1185">Reference proteome</keyword>
<dbReference type="PANTHER" id="PTHR33434:SF8">
    <property type="entry name" value="DEGV DOMAIN-CONTAINING PROTEIN SPR1019"/>
    <property type="match status" value="1"/>
</dbReference>
<evidence type="ECO:0000313" key="3">
    <source>
        <dbReference type="Proteomes" id="UP000325295"/>
    </source>
</evidence>
<dbReference type="Pfam" id="PF02645">
    <property type="entry name" value="DegV"/>
    <property type="match status" value="1"/>
</dbReference>
<reference evidence="2 3" key="1">
    <citation type="submission" date="2019-09" db="EMBL/GenBank/DDBJ databases">
        <title>Complete Genome Sequence of Lactobacillus nenjiangensis SH-Y15, isolated from sauerkraut.</title>
        <authorList>
            <person name="Yang H."/>
        </authorList>
    </citation>
    <scope>NUCLEOTIDE SEQUENCE [LARGE SCALE GENOMIC DNA]</scope>
    <source>
        <strain evidence="2 3">SH-Y15</strain>
    </source>
</reference>
<dbReference type="KEGG" id="lnn:F0161_05925"/>
<name>A0A5P1X5D9_9LACO</name>
<dbReference type="Gene3D" id="3.40.50.10170">
    <property type="match status" value="1"/>
</dbReference>
<dbReference type="RefSeq" id="WP_150204004.1">
    <property type="nucleotide sequence ID" value="NZ_CP043939.1"/>
</dbReference>
<dbReference type="InterPro" id="IPR003797">
    <property type="entry name" value="DegV"/>
</dbReference>
<sequence>MSKIKIVTDSSAGLTEDEIKKYDITIVPLSVMIDGTIYVERETISAEEFPDMMSAAKSLPKTSQPPIGKFVDVFDRLGQDGSEVLCVNMMESISGTVHAAEQAAAMSSTKVTVIDSQETDRGLAFQIIEAAELIEKGAEVPEILTKLEHVRDNSKIYLAIMNLNNLVAGGRISRFSGALSNLLNIKLMLEVAKGQIEIRLKGRGMKPINKFLDDVYQQMASGKKIKGIGISHVRGGAEVDKMKAKLSELFPDIEIVERTTVPIIATHTGMGAYCLLYYTE</sequence>
<organism evidence="2 3">
    <name type="scientific">Paucilactobacillus nenjiangensis</name>
    <dbReference type="NCBI Taxonomy" id="1296540"/>
    <lineage>
        <taxon>Bacteria</taxon>
        <taxon>Bacillati</taxon>
        <taxon>Bacillota</taxon>
        <taxon>Bacilli</taxon>
        <taxon>Lactobacillales</taxon>
        <taxon>Lactobacillaceae</taxon>
        <taxon>Paucilactobacillus</taxon>
    </lineage>
</organism>
<keyword evidence="1" id="KW-0446">Lipid-binding</keyword>
<dbReference type="OrthoDB" id="5429275at2"/>
<accession>A0A5P1X5D9</accession>
<dbReference type="InterPro" id="IPR050270">
    <property type="entry name" value="DegV_domain_contain"/>
</dbReference>
<dbReference type="GO" id="GO:0008289">
    <property type="term" value="F:lipid binding"/>
    <property type="evidence" value="ECO:0007669"/>
    <property type="project" value="UniProtKB-KW"/>
</dbReference>
<dbReference type="Gene3D" id="3.30.1180.10">
    <property type="match status" value="1"/>
</dbReference>
<evidence type="ECO:0000256" key="1">
    <source>
        <dbReference type="ARBA" id="ARBA00023121"/>
    </source>
</evidence>